<dbReference type="STRING" id="1052585.GYO_0206"/>
<dbReference type="HOGENOM" id="CLU_2367015_0_0_9"/>
<dbReference type="RefSeq" id="WP_014112379.1">
    <property type="nucleotide sequence ID" value="NC_016047.1"/>
</dbReference>
<dbReference type="Proteomes" id="UP000002651">
    <property type="component" value="Chromosome"/>
</dbReference>
<dbReference type="KEGG" id="bst:GYO_0285"/>
<gene>
    <name evidence="2" type="ordered locus">GYO_0206</name>
    <name evidence="3" type="ordered locus">GYO_0285</name>
</gene>
<reference evidence="3 4" key="1">
    <citation type="journal article" date="2012" name="J. Bacteriol.">
        <title>Whole-genome sequences of Bacillus subtilis and close relatives.</title>
        <authorList>
            <person name="Earl A.M."/>
            <person name="Eppinger M."/>
            <person name="Fricke W.F."/>
            <person name="Rosovitz M.J."/>
            <person name="Rasko D.A."/>
            <person name="Daugherty S."/>
            <person name="Losick R."/>
            <person name="Kolter R."/>
            <person name="Ravel J."/>
        </authorList>
    </citation>
    <scope>NUCLEOTIDE SEQUENCE [LARGE SCALE GENOMIC DNA]</scope>
    <source>
        <strain evidence="4">DSM 15029 / JCM 12233 / NBRC 101239 / NRRL B-23049 / TU-B-10</strain>
        <strain evidence="3">TU-B-10</strain>
    </source>
</reference>
<name>G4NTG2_BACS4</name>
<organism evidence="3 4">
    <name type="scientific">Bacillus spizizenii (strain DSM 15029 / JCM 12233 / NBRC 101239 / NRRL B-23049 / TU-B-10)</name>
    <name type="common">Bacillus subtilis subsp. spizizenii</name>
    <dbReference type="NCBI Taxonomy" id="1052585"/>
    <lineage>
        <taxon>Bacteria</taxon>
        <taxon>Bacillati</taxon>
        <taxon>Bacillota</taxon>
        <taxon>Bacilli</taxon>
        <taxon>Bacillales</taxon>
        <taxon>Bacillaceae</taxon>
        <taxon>Bacillus</taxon>
    </lineage>
</organism>
<accession>G4NTG2</accession>
<dbReference type="KEGG" id="bst:GYO_0206"/>
<dbReference type="AlphaFoldDB" id="G4NTG2"/>
<keyword evidence="4" id="KW-1185">Reference proteome</keyword>
<proteinExistence type="predicted"/>
<sequence length="95" mass="11061">MKDTIQRIENECRQHMGLSLASTEWLIETVKQQLAVIEENKRQEEIAVNQFKQVQQDIKRLSGESSRYKKALQQVIKNLQFVITAAKNELESENS</sequence>
<dbReference type="GeneID" id="11241719"/>
<evidence type="ECO:0000256" key="1">
    <source>
        <dbReference type="SAM" id="Coils"/>
    </source>
</evidence>
<dbReference type="EMBL" id="CP002905">
    <property type="protein sequence ID" value="AEP84948.1"/>
    <property type="molecule type" value="Genomic_DNA"/>
</dbReference>
<feature type="coiled-coil region" evidence="1">
    <location>
        <begin position="27"/>
        <end position="89"/>
    </location>
</feature>
<keyword evidence="1" id="KW-0175">Coiled coil</keyword>
<protein>
    <submittedName>
        <fullName evidence="3">Uncharacterized protein</fullName>
    </submittedName>
</protein>
<evidence type="ECO:0000313" key="2">
    <source>
        <dbReference type="EMBL" id="AEP84948.1"/>
    </source>
</evidence>
<evidence type="ECO:0000313" key="3">
    <source>
        <dbReference type="EMBL" id="AEP85017.1"/>
    </source>
</evidence>
<evidence type="ECO:0000313" key="4">
    <source>
        <dbReference type="Proteomes" id="UP000002651"/>
    </source>
</evidence>
<dbReference type="EMBL" id="CP002905">
    <property type="protein sequence ID" value="AEP85017.1"/>
    <property type="molecule type" value="Genomic_DNA"/>
</dbReference>